<dbReference type="AlphaFoldDB" id="A0A2U9IM40"/>
<dbReference type="OrthoDB" id="45877at2157"/>
<keyword evidence="2" id="KW-1185">Reference proteome</keyword>
<dbReference type="GeneID" id="36837431"/>
<accession>A0A2U9IM40</accession>
<dbReference type="Proteomes" id="UP000248410">
    <property type="component" value="Chromosome"/>
</dbReference>
<evidence type="ECO:0000313" key="2">
    <source>
        <dbReference type="Proteomes" id="UP000248410"/>
    </source>
</evidence>
<name>A0A2U9IM40_9CREN</name>
<gene>
    <name evidence="1" type="ORF">DFR86_05640</name>
</gene>
<protein>
    <submittedName>
        <fullName evidence="1">Uncharacterized protein</fullName>
    </submittedName>
</protein>
<dbReference type="KEGG" id="asul:DFR86_05640"/>
<sequence length="118" mass="13366">MKAIHNISKEARAEIIEILLENRSKKELATELGVTPAAIVKFSRGVTHASDKTIEKALDISNEKERKRIIEVIANDLVTSLIEVIREYPEIEIEKVDELRKILDEIEKTKLLVSSGFV</sequence>
<organism evidence="1 2">
    <name type="scientific">Acidianus sulfidivorans JP7</name>
    <dbReference type="NCBI Taxonomy" id="619593"/>
    <lineage>
        <taxon>Archaea</taxon>
        <taxon>Thermoproteota</taxon>
        <taxon>Thermoprotei</taxon>
        <taxon>Sulfolobales</taxon>
        <taxon>Sulfolobaceae</taxon>
        <taxon>Acidianus</taxon>
    </lineage>
</organism>
<evidence type="ECO:0000313" key="1">
    <source>
        <dbReference type="EMBL" id="AWR97096.1"/>
    </source>
</evidence>
<dbReference type="RefSeq" id="WP_110379986.1">
    <property type="nucleotide sequence ID" value="NZ_CP029288.2"/>
</dbReference>
<proteinExistence type="predicted"/>
<reference evidence="1 2" key="1">
    <citation type="submission" date="2018-05" db="EMBL/GenBank/DDBJ databases">
        <title>Complete Genome Sequences of Extremely Thermoacidophilic, Metal-Mobilizing Type-Strain Members of the Archaeal Family Sulfolobaceae: Acidianus brierleyi DSM-1651T, Acidianus sulfidivorans DSM-18786T, Metallosphaera hakonensis DSM-7519T, and Metallosphaera prunae DSM-10039T.</title>
        <authorList>
            <person name="Counts J.A."/>
            <person name="Kelly R.M."/>
        </authorList>
    </citation>
    <scope>NUCLEOTIDE SEQUENCE [LARGE SCALE GENOMIC DNA]</scope>
    <source>
        <strain evidence="1 2">JP7</strain>
    </source>
</reference>
<dbReference type="EMBL" id="CP029288">
    <property type="protein sequence ID" value="AWR97096.1"/>
    <property type="molecule type" value="Genomic_DNA"/>
</dbReference>